<reference evidence="9 10" key="1">
    <citation type="submission" date="2023-07" db="EMBL/GenBank/DDBJ databases">
        <title>Sequencing the genomes of 1000 actinobacteria strains.</title>
        <authorList>
            <person name="Klenk H.-P."/>
        </authorList>
    </citation>
    <scope>NUCLEOTIDE SEQUENCE [LARGE SCALE GENOMIC DNA]</scope>
    <source>
        <strain evidence="9 10">GD13</strain>
    </source>
</reference>
<keyword evidence="7" id="KW-0812">Transmembrane</keyword>
<keyword evidence="7" id="KW-0472">Membrane</keyword>
<dbReference type="Proteomes" id="UP001240447">
    <property type="component" value="Unassembled WGS sequence"/>
</dbReference>
<name>A0ABT9NM56_9ACTN</name>
<dbReference type="PROSITE" id="PS00198">
    <property type="entry name" value="4FE4S_FER_1"/>
    <property type="match status" value="1"/>
</dbReference>
<feature type="domain" description="4Fe-4S ferredoxin-type" evidence="8">
    <location>
        <begin position="304"/>
        <end position="334"/>
    </location>
</feature>
<keyword evidence="7" id="KW-1133">Transmembrane helix</keyword>
<dbReference type="RefSeq" id="WP_181641742.1">
    <property type="nucleotide sequence ID" value="NZ_CCXJ01000188.1"/>
</dbReference>
<feature type="compositionally biased region" description="Low complexity" evidence="6">
    <location>
        <begin position="769"/>
        <end position="782"/>
    </location>
</feature>
<keyword evidence="1" id="KW-0004">4Fe-4S</keyword>
<feature type="compositionally biased region" description="Basic and acidic residues" evidence="6">
    <location>
        <begin position="1073"/>
        <end position="1085"/>
    </location>
</feature>
<evidence type="ECO:0000313" key="10">
    <source>
        <dbReference type="Proteomes" id="UP001240447"/>
    </source>
</evidence>
<evidence type="ECO:0000256" key="5">
    <source>
        <dbReference type="ARBA" id="ARBA00023014"/>
    </source>
</evidence>
<comment type="caution">
    <text evidence="9">The sequence shown here is derived from an EMBL/GenBank/DDBJ whole genome shotgun (WGS) entry which is preliminary data.</text>
</comment>
<keyword evidence="3" id="KW-0560">Oxidoreductase</keyword>
<feature type="transmembrane region" description="Helical" evidence="7">
    <location>
        <begin position="113"/>
        <end position="132"/>
    </location>
</feature>
<sequence length="1108" mass="119409">MSAFQIVAIVISLAATAIALALATRAVVSMVGTIRLGQPALKRSGNPARRTVTMLKETFGHTRMFQWRWVGILHWFVYFAFLFLASAVLAGYFQLFDPKFVLPIIGHWFGYEWVAEGLGVVSTVAIVFLIIYRQKHHPRAEGRKSRFFGSNFWQAYFVEFMVLLEGSAILFIRGAEYRLGQLVSDEPERFARSHFPVSGFLGDALFGGLGEQGLENAIIAIAMIKILAAMIWLTVLALNVTMGVAWHRFTVWPNIWFKREDSGRVALGAMKPLTSEGKAITLDDIDDLDEDATLGVGKVEDFSWKGILDFTTCTECGRCQSQCPAWNTEKPLSPKLLVMGLRDHAYAKAPYLKAGGEGSEAATALLEKDPELAKEVERPLVGETGDDWFYMPDSGAAVIDPEVLWNCTSCGACVQQCPVDIEHVDHIMDMRRYQVLVESNFPTELNQLFKGLENKGNPWNMSPNARMDWAKGLDFEVKVVGEDIESLDEVDWLFWVGCAGAYEDRAKKTTRAVAELLDIAGVSFAVLGNGETCNGDPARRAGNEFVFQGLAQQNVEVLTETKAKKVVSTCAHCFNTLKNEYAQFGIELEVVHHTQLLNRLVREGKLTPVASSAPKRTVTYHDPCYLGRHNQVYTPPRDLLTIIPDADFKEMPRNSERSFCCGAGGARMWMEENTGERINVNRTKEAVETGADQIAVGCPFCRVMLADGLTAQQAKGEAREEVEVLDVAQMLLASIKGESPAPAKAKAGAGAAAKAGSTETKAEPDAGDVTQTEETVTATEDVGVNAKASGGSSSLFDDASADEAPAEAPTAKAADSGGGSLFDDAPAEEAPAAQSGGGSLFDEEPEPNPSRDEAKAKSEVTDTGADNEQKVAPAEDKPEASISGGGSLFDVDEEPAAPTAKTAAKTADKADDQAEPNPSAQETEAKPEVTDTGADNEQKVAPAEDKPESSISDGDSLFDVEADEPTPAPAAKTDDKPEAEAEPNPSAQEAQAKPEVTDTGADNEQHVAPAEEKPEASVTDEGDGEIKSLFEVKAEHAEKEAGSEATADDEAEPNPSPEEVAAKPEVTDTGADNEQHVVPAEEKPEQNQPKPPTQSGKAIDEADSLFDL</sequence>
<dbReference type="PROSITE" id="PS51379">
    <property type="entry name" value="4FE4S_FER_2"/>
    <property type="match status" value="2"/>
</dbReference>
<feature type="compositionally biased region" description="Basic and acidic residues" evidence="6">
    <location>
        <begin position="1024"/>
        <end position="1042"/>
    </location>
</feature>
<feature type="transmembrane region" description="Helical" evidence="7">
    <location>
        <begin position="217"/>
        <end position="238"/>
    </location>
</feature>
<dbReference type="InterPro" id="IPR009051">
    <property type="entry name" value="Helical_ferredxn"/>
</dbReference>
<evidence type="ECO:0000259" key="8">
    <source>
        <dbReference type="PROSITE" id="PS51379"/>
    </source>
</evidence>
<evidence type="ECO:0000256" key="2">
    <source>
        <dbReference type="ARBA" id="ARBA00022723"/>
    </source>
</evidence>
<feature type="domain" description="4Fe-4S ferredoxin-type" evidence="8">
    <location>
        <begin position="395"/>
        <end position="427"/>
    </location>
</feature>
<dbReference type="PANTHER" id="PTHR43255">
    <property type="entry name" value="IRON-SULFUR-BINDING OXIDOREDUCTASE FADF-RELATED-RELATED"/>
    <property type="match status" value="1"/>
</dbReference>
<evidence type="ECO:0000313" key="9">
    <source>
        <dbReference type="EMBL" id="MDP9821500.1"/>
    </source>
</evidence>
<protein>
    <submittedName>
        <fullName evidence="9">Fe-S oxidoreductase</fullName>
    </submittedName>
</protein>
<evidence type="ECO:0000256" key="3">
    <source>
        <dbReference type="ARBA" id="ARBA00023002"/>
    </source>
</evidence>
<feature type="compositionally biased region" description="Low complexity" evidence="6">
    <location>
        <begin position="806"/>
        <end position="815"/>
    </location>
</feature>
<keyword evidence="5" id="KW-0411">Iron-sulfur</keyword>
<feature type="transmembrane region" description="Helical" evidence="7">
    <location>
        <begin position="153"/>
        <end position="172"/>
    </location>
</feature>
<feature type="compositionally biased region" description="Basic and acidic residues" evidence="6">
    <location>
        <begin position="936"/>
        <end position="948"/>
    </location>
</feature>
<gene>
    <name evidence="9" type="ORF">J2S59_001309</name>
</gene>
<feature type="compositionally biased region" description="Low complexity" evidence="6">
    <location>
        <begin position="896"/>
        <end position="905"/>
    </location>
</feature>
<evidence type="ECO:0000256" key="4">
    <source>
        <dbReference type="ARBA" id="ARBA00023004"/>
    </source>
</evidence>
<feature type="region of interest" description="Disordered" evidence="6">
    <location>
        <begin position="738"/>
        <end position="1108"/>
    </location>
</feature>
<proteinExistence type="predicted"/>
<keyword evidence="2" id="KW-0479">Metal-binding</keyword>
<feature type="compositionally biased region" description="Basic and acidic residues" evidence="6">
    <location>
        <begin position="849"/>
        <end position="860"/>
    </location>
</feature>
<organism evidence="9 10">
    <name type="scientific">Nocardioides massiliensis</name>
    <dbReference type="NCBI Taxonomy" id="1325935"/>
    <lineage>
        <taxon>Bacteria</taxon>
        <taxon>Bacillati</taxon>
        <taxon>Actinomycetota</taxon>
        <taxon>Actinomycetes</taxon>
        <taxon>Propionibacteriales</taxon>
        <taxon>Nocardioidaceae</taxon>
        <taxon>Nocardioides</taxon>
    </lineage>
</organism>
<evidence type="ECO:0000256" key="6">
    <source>
        <dbReference type="SAM" id="MobiDB-lite"/>
    </source>
</evidence>
<dbReference type="Gene3D" id="1.10.1060.10">
    <property type="entry name" value="Alpha-helical ferredoxin"/>
    <property type="match status" value="1"/>
</dbReference>
<feature type="compositionally biased region" description="Low complexity" evidence="6">
    <location>
        <begin position="738"/>
        <end position="759"/>
    </location>
</feature>
<feature type="transmembrane region" description="Helical" evidence="7">
    <location>
        <begin position="6"/>
        <end position="28"/>
    </location>
</feature>
<dbReference type="Pfam" id="PF13187">
    <property type="entry name" value="Fer4_9"/>
    <property type="match status" value="1"/>
</dbReference>
<dbReference type="SUPFAM" id="SSF46548">
    <property type="entry name" value="alpha-helical ferredoxin"/>
    <property type="match status" value="1"/>
</dbReference>
<dbReference type="InterPro" id="IPR051460">
    <property type="entry name" value="HdrC_iron-sulfur_subunit"/>
</dbReference>
<dbReference type="InterPro" id="IPR017900">
    <property type="entry name" value="4Fe4S_Fe_S_CS"/>
</dbReference>
<accession>A0ABT9NM56</accession>
<keyword evidence="10" id="KW-1185">Reference proteome</keyword>
<dbReference type="EMBL" id="JAUSQM010000001">
    <property type="protein sequence ID" value="MDP9821500.1"/>
    <property type="molecule type" value="Genomic_DNA"/>
</dbReference>
<dbReference type="PANTHER" id="PTHR43255:SF1">
    <property type="entry name" value="IRON-SULFUR-BINDING OXIDOREDUCTASE FADF-RELATED"/>
    <property type="match status" value="1"/>
</dbReference>
<dbReference type="InterPro" id="IPR017896">
    <property type="entry name" value="4Fe4S_Fe-S-bd"/>
</dbReference>
<feature type="compositionally biased region" description="Basic and acidic residues" evidence="6">
    <location>
        <begin position="1003"/>
        <end position="1015"/>
    </location>
</feature>
<feature type="transmembrane region" description="Helical" evidence="7">
    <location>
        <begin position="72"/>
        <end position="93"/>
    </location>
</feature>
<keyword evidence="4" id="KW-0408">Iron</keyword>
<dbReference type="Pfam" id="PF02754">
    <property type="entry name" value="CCG"/>
    <property type="match status" value="2"/>
</dbReference>
<feature type="compositionally biased region" description="Basic and acidic residues" evidence="6">
    <location>
        <begin position="867"/>
        <end position="879"/>
    </location>
</feature>
<evidence type="ECO:0000256" key="1">
    <source>
        <dbReference type="ARBA" id="ARBA00022485"/>
    </source>
</evidence>
<evidence type="ECO:0000256" key="7">
    <source>
        <dbReference type="SAM" id="Phobius"/>
    </source>
</evidence>
<dbReference type="InterPro" id="IPR004017">
    <property type="entry name" value="Cys_rich_dom"/>
</dbReference>